<feature type="domain" description="Hydroxymethylglutaryl-coenzyme A synthase C-terminal" evidence="4">
    <location>
        <begin position="254"/>
        <end position="352"/>
    </location>
</feature>
<dbReference type="EC" id="2.3.3.10" evidence="5"/>
<keyword evidence="2 5" id="KW-0808">Transferase</keyword>
<feature type="domain" description="Hydroxymethylglutaryl-coenzyme A synthase N-terminal" evidence="3">
    <location>
        <begin position="3"/>
        <end position="164"/>
    </location>
</feature>
<protein>
    <submittedName>
        <fullName evidence="5">Hydroxymethylglutaryl-CoA synthase</fullName>
        <ecNumber evidence="5">2.3.3.10</ecNumber>
    </submittedName>
</protein>
<accession>A0ABW1UN58</accession>
<dbReference type="NCBIfam" id="TIGR01835">
    <property type="entry name" value="HMG-CoA-S_prok"/>
    <property type="match status" value="1"/>
</dbReference>
<name>A0ABW1UN58_9LACO</name>
<dbReference type="CDD" id="cd00827">
    <property type="entry name" value="init_cond_enzymes"/>
    <property type="match status" value="1"/>
</dbReference>
<evidence type="ECO:0000256" key="2">
    <source>
        <dbReference type="ARBA" id="ARBA00022679"/>
    </source>
</evidence>
<dbReference type="Pfam" id="PF01154">
    <property type="entry name" value="HMG_CoA_synt_N"/>
    <property type="match status" value="1"/>
</dbReference>
<dbReference type="EMBL" id="JBHSSM010000005">
    <property type="protein sequence ID" value="MFC6314189.1"/>
    <property type="molecule type" value="Genomic_DNA"/>
</dbReference>
<dbReference type="RefSeq" id="WP_125596972.1">
    <property type="nucleotide sequence ID" value="NZ_JBHSSM010000005.1"/>
</dbReference>
<dbReference type="PANTHER" id="PTHR43323:SF2">
    <property type="entry name" value="HYDROXYMETHYLGLUTARYL-COA SYNTHASE"/>
    <property type="match status" value="1"/>
</dbReference>
<evidence type="ECO:0000259" key="3">
    <source>
        <dbReference type="Pfam" id="PF01154"/>
    </source>
</evidence>
<dbReference type="Gene3D" id="3.40.47.10">
    <property type="match status" value="2"/>
</dbReference>
<dbReference type="Pfam" id="PF08540">
    <property type="entry name" value="HMG_CoA_synt_C"/>
    <property type="match status" value="1"/>
</dbReference>
<evidence type="ECO:0000313" key="6">
    <source>
        <dbReference type="Proteomes" id="UP001596310"/>
    </source>
</evidence>
<dbReference type="InterPro" id="IPR016039">
    <property type="entry name" value="Thiolase-like"/>
</dbReference>
<dbReference type="PANTHER" id="PTHR43323">
    <property type="entry name" value="3-HYDROXY-3-METHYLGLUTARYL COENZYME A SYNTHASE"/>
    <property type="match status" value="1"/>
</dbReference>
<evidence type="ECO:0000313" key="5">
    <source>
        <dbReference type="EMBL" id="MFC6314189.1"/>
    </source>
</evidence>
<comment type="caution">
    <text evidence="5">The sequence shown here is derived from an EMBL/GenBank/DDBJ whole genome shotgun (WGS) entry which is preliminary data.</text>
</comment>
<reference evidence="6" key="1">
    <citation type="journal article" date="2019" name="Int. J. Syst. Evol. Microbiol.">
        <title>The Global Catalogue of Microorganisms (GCM) 10K type strain sequencing project: providing services to taxonomists for standard genome sequencing and annotation.</title>
        <authorList>
            <consortium name="The Broad Institute Genomics Platform"/>
            <consortium name="The Broad Institute Genome Sequencing Center for Infectious Disease"/>
            <person name="Wu L."/>
            <person name="Ma J."/>
        </authorList>
    </citation>
    <scope>NUCLEOTIDE SEQUENCE [LARGE SCALE GENOMIC DNA]</scope>
    <source>
        <strain evidence="6">CCM 8897</strain>
    </source>
</reference>
<dbReference type="InterPro" id="IPR013528">
    <property type="entry name" value="HMG_CoA_synth_N"/>
</dbReference>
<dbReference type="Proteomes" id="UP001596310">
    <property type="component" value="Unassembled WGS sequence"/>
</dbReference>
<dbReference type="GO" id="GO:0004421">
    <property type="term" value="F:hydroxymethylglutaryl-CoA synthase activity"/>
    <property type="evidence" value="ECO:0007669"/>
    <property type="project" value="UniProtKB-EC"/>
</dbReference>
<dbReference type="InterPro" id="IPR013746">
    <property type="entry name" value="HMG_CoA_synt_C_dom"/>
</dbReference>
<evidence type="ECO:0000259" key="4">
    <source>
        <dbReference type="Pfam" id="PF08540"/>
    </source>
</evidence>
<keyword evidence="6" id="KW-1185">Reference proteome</keyword>
<comment type="similarity">
    <text evidence="1">Belongs to the thiolase-like superfamily. HMG-CoA synthase family.</text>
</comment>
<evidence type="ECO:0000256" key="1">
    <source>
        <dbReference type="ARBA" id="ARBA00007061"/>
    </source>
</evidence>
<sequence length="394" mass="43162">MAIGIDKIGFASPEFYLDLTDLAQARQVDPAKYHIGIGQDEMAVMPQDQDVVTLAAQAAAQILTPAERQSLDLIIFATESGVDQSKASALYVQRLLGLNQAARAIEIKEACYGATAGLQLAYDHLAAHPESQRVLVLGADEARYGLQTAGEVTQGAGAIALLVTRQPRILELEQPSAYHSEEVMDFWRPNYRQEALADGRFSTEQYLRFLDLTWADYQTKTQRDLTDLAAVIFHIPFTKLGLKGLRQLTATASAAQQADYLALFQQATKLNRRVGNLYTGSLYLSLYSLLLFGHLPAGARIGLYSYGSGAVAEFFSGRLVAGYAKVLPTGASVLQQLATRQRLTMDGYQHLFNAQLPTDGSDWTTPQQSRQTPFRLAGIAGHQRLYQNNGGTIQ</sequence>
<proteinExistence type="inferred from homology"/>
<keyword evidence="5" id="KW-0012">Acyltransferase</keyword>
<dbReference type="InterPro" id="IPR011554">
    <property type="entry name" value="HMG_CoA_synthase_prok"/>
</dbReference>
<gene>
    <name evidence="5" type="ORF">ACFQHW_01210</name>
</gene>
<organism evidence="5 6">
    <name type="scientific">Lapidilactobacillus achengensis</name>
    <dbReference type="NCBI Taxonomy" id="2486000"/>
    <lineage>
        <taxon>Bacteria</taxon>
        <taxon>Bacillati</taxon>
        <taxon>Bacillota</taxon>
        <taxon>Bacilli</taxon>
        <taxon>Lactobacillales</taxon>
        <taxon>Lactobacillaceae</taxon>
        <taxon>Lapidilactobacillus</taxon>
    </lineage>
</organism>
<dbReference type="SUPFAM" id="SSF53901">
    <property type="entry name" value="Thiolase-like"/>
    <property type="match status" value="2"/>
</dbReference>